<keyword evidence="2" id="KW-1185">Reference proteome</keyword>
<gene>
    <name evidence="1" type="ORF">RRG08_013719</name>
</gene>
<dbReference type="AlphaFoldDB" id="A0AAE0Z8M7"/>
<proteinExistence type="predicted"/>
<protein>
    <submittedName>
        <fullName evidence="1">Uncharacterized protein</fullName>
    </submittedName>
</protein>
<reference evidence="1" key="1">
    <citation type="journal article" date="2023" name="G3 (Bethesda)">
        <title>A reference genome for the long-term kleptoplast-retaining sea slug Elysia crispata morphotype clarki.</title>
        <authorList>
            <person name="Eastman K.E."/>
            <person name="Pendleton A.L."/>
            <person name="Shaikh M.A."/>
            <person name="Suttiyut T."/>
            <person name="Ogas R."/>
            <person name="Tomko P."/>
            <person name="Gavelis G."/>
            <person name="Widhalm J.R."/>
            <person name="Wisecaver J.H."/>
        </authorList>
    </citation>
    <scope>NUCLEOTIDE SEQUENCE</scope>
    <source>
        <strain evidence="1">ECLA1</strain>
    </source>
</reference>
<evidence type="ECO:0000313" key="2">
    <source>
        <dbReference type="Proteomes" id="UP001283361"/>
    </source>
</evidence>
<comment type="caution">
    <text evidence="1">The sequence shown here is derived from an EMBL/GenBank/DDBJ whole genome shotgun (WGS) entry which is preliminary data.</text>
</comment>
<name>A0AAE0Z8M7_9GAST</name>
<sequence length="78" mass="8053">MHKSRQPVGTPIVSSNVKELFLCFLASPHAGAQTGGMGVSMSALVGGWADRFTSAWYLESYTLGVGGHSVNSGGCCSC</sequence>
<dbReference type="Proteomes" id="UP001283361">
    <property type="component" value="Unassembled WGS sequence"/>
</dbReference>
<accession>A0AAE0Z8M7</accession>
<evidence type="ECO:0000313" key="1">
    <source>
        <dbReference type="EMBL" id="KAK3764665.1"/>
    </source>
</evidence>
<organism evidence="1 2">
    <name type="scientific">Elysia crispata</name>
    <name type="common">lettuce slug</name>
    <dbReference type="NCBI Taxonomy" id="231223"/>
    <lineage>
        <taxon>Eukaryota</taxon>
        <taxon>Metazoa</taxon>
        <taxon>Spiralia</taxon>
        <taxon>Lophotrochozoa</taxon>
        <taxon>Mollusca</taxon>
        <taxon>Gastropoda</taxon>
        <taxon>Heterobranchia</taxon>
        <taxon>Euthyneura</taxon>
        <taxon>Panpulmonata</taxon>
        <taxon>Sacoglossa</taxon>
        <taxon>Placobranchoidea</taxon>
        <taxon>Plakobranchidae</taxon>
        <taxon>Elysia</taxon>
    </lineage>
</organism>
<dbReference type="EMBL" id="JAWDGP010004415">
    <property type="protein sequence ID" value="KAK3764665.1"/>
    <property type="molecule type" value="Genomic_DNA"/>
</dbReference>